<dbReference type="PANTHER" id="PTHR13325">
    <property type="entry name" value="PROTEASE M50 MEMBRANE-BOUND TRANSCRIPTION FACTOR SITE 2 PROTEASE"/>
    <property type="match status" value="1"/>
</dbReference>
<feature type="transmembrane region" description="Helical" evidence="1">
    <location>
        <begin position="369"/>
        <end position="389"/>
    </location>
</feature>
<feature type="transmembrane region" description="Helical" evidence="1">
    <location>
        <begin position="245"/>
        <end position="268"/>
    </location>
</feature>
<feature type="transmembrane region" description="Helical" evidence="1">
    <location>
        <begin position="274"/>
        <end position="294"/>
    </location>
</feature>
<reference evidence="2" key="1">
    <citation type="submission" date="2020-08" db="EMBL/GenBank/DDBJ databases">
        <title>Whole genome shotgun sequence of Polymorphospora rubra NBRC 101157.</title>
        <authorList>
            <person name="Komaki H."/>
            <person name="Tamura T."/>
        </authorList>
    </citation>
    <scope>NUCLEOTIDE SEQUENCE</scope>
    <source>
        <strain evidence="2">NBRC 101157</strain>
    </source>
</reference>
<dbReference type="NCBIfam" id="NF041824">
    <property type="entry name" value="daptide_HExxH"/>
    <property type="match status" value="1"/>
</dbReference>
<evidence type="ECO:0000313" key="2">
    <source>
        <dbReference type="EMBL" id="BCJ68976.1"/>
    </source>
</evidence>
<dbReference type="EMBL" id="AP023359">
    <property type="protein sequence ID" value="BCJ68976.1"/>
    <property type="molecule type" value="Genomic_DNA"/>
</dbReference>
<proteinExistence type="predicted"/>
<keyword evidence="1" id="KW-1133">Transmembrane helix</keyword>
<feature type="transmembrane region" description="Helical" evidence="1">
    <location>
        <begin position="145"/>
        <end position="164"/>
    </location>
</feature>
<name>A0A810N6E2_9ACTN</name>
<feature type="transmembrane region" description="Helical" evidence="1">
    <location>
        <begin position="340"/>
        <end position="363"/>
    </location>
</feature>
<dbReference type="GO" id="GO:0016020">
    <property type="term" value="C:membrane"/>
    <property type="evidence" value="ECO:0007669"/>
    <property type="project" value="InterPro"/>
</dbReference>
<feature type="transmembrane region" description="Helical" evidence="1">
    <location>
        <begin position="176"/>
        <end position="195"/>
    </location>
</feature>
<protein>
    <recommendedName>
        <fullName evidence="4">Peptide zinc metalloprotease protein</fullName>
    </recommendedName>
</protein>
<evidence type="ECO:0008006" key="4">
    <source>
        <dbReference type="Google" id="ProtNLM"/>
    </source>
</evidence>
<dbReference type="GO" id="GO:0005737">
    <property type="term" value="C:cytoplasm"/>
    <property type="evidence" value="ECO:0007669"/>
    <property type="project" value="TreeGrafter"/>
</dbReference>
<keyword evidence="3" id="KW-1185">Reference proteome</keyword>
<dbReference type="KEGG" id="pry:Prubr_59970"/>
<organism evidence="2 3">
    <name type="scientific">Polymorphospora rubra</name>
    <dbReference type="NCBI Taxonomy" id="338584"/>
    <lineage>
        <taxon>Bacteria</taxon>
        <taxon>Bacillati</taxon>
        <taxon>Actinomycetota</taxon>
        <taxon>Actinomycetes</taxon>
        <taxon>Micromonosporales</taxon>
        <taxon>Micromonosporaceae</taxon>
        <taxon>Polymorphospora</taxon>
    </lineage>
</organism>
<keyword evidence="1" id="KW-0812">Transmembrane</keyword>
<accession>A0A810N6E2</accession>
<sequence>MTQARRPPAGTAAVGVVDLPERCRLAPDVTVHEPTGEGASWIIQRGSSHYLRVGADVARLARSLDGRRDVDELATHLGRPWSAEHVRGALARLWETGLLDDGTDRAPARPRRVTFVPPFTVQVTVLRPDRLLTALRPVLAPLTTGHAAVLVALVAAGGLVALAARPAVLTAALGRPLPVAAYVAVLLTFFTSTVLHEFGHGMLLSRYGGRPSRMGVMLFYLAPACFCDVTDAWRLPRNRQRVTIALAGVAVQGGIAGLAALTTLWLPAGPVQDTVVLFSVVVYVSGLLNLVPLVKLDGYLALMSHLDIPYLRDRAVTDARRALARLFLGGRYARALDRRWSVPFGLACMLFPAYLVATGLAMWTGMLSSWGLVGAVVFNALAAYVVYLLGKSAVRMVREARQAGARTWRIALAGAVLTAATAALLMLVEVPRTISGGYQTRDGQVELLLPPSADLDALEAGTPVRLQRGGLATRAVTGAAVVADTDAVTTEAPITVFTPITMADAPTAAVVAYPLTVTDRPADPAGMAQVDVGQVTLGRMLFLTVVAPWGR</sequence>
<evidence type="ECO:0000256" key="1">
    <source>
        <dbReference type="SAM" id="Phobius"/>
    </source>
</evidence>
<dbReference type="GO" id="GO:0004222">
    <property type="term" value="F:metalloendopeptidase activity"/>
    <property type="evidence" value="ECO:0007669"/>
    <property type="project" value="InterPro"/>
</dbReference>
<keyword evidence="1" id="KW-0472">Membrane</keyword>
<dbReference type="InterPro" id="IPR001193">
    <property type="entry name" value="MBTPS2"/>
</dbReference>
<dbReference type="PANTHER" id="PTHR13325:SF3">
    <property type="entry name" value="MEMBRANE-BOUND TRANSCRIPTION FACTOR SITE-2 PROTEASE"/>
    <property type="match status" value="1"/>
</dbReference>
<dbReference type="AlphaFoldDB" id="A0A810N6E2"/>
<dbReference type="InterPro" id="IPR049694">
    <property type="entry name" value="Daptide_HExxH"/>
</dbReference>
<feature type="transmembrane region" description="Helical" evidence="1">
    <location>
        <begin position="410"/>
        <end position="428"/>
    </location>
</feature>
<dbReference type="RefSeq" id="WP_212818133.1">
    <property type="nucleotide sequence ID" value="NZ_AP023359.1"/>
</dbReference>
<dbReference type="Gene3D" id="3.90.930.60">
    <property type="match status" value="1"/>
</dbReference>
<evidence type="ECO:0000313" key="3">
    <source>
        <dbReference type="Proteomes" id="UP000680866"/>
    </source>
</evidence>
<dbReference type="GO" id="GO:0031293">
    <property type="term" value="P:membrane protein intracellular domain proteolysis"/>
    <property type="evidence" value="ECO:0007669"/>
    <property type="project" value="TreeGrafter"/>
</dbReference>
<dbReference type="Proteomes" id="UP000680866">
    <property type="component" value="Chromosome"/>
</dbReference>
<gene>
    <name evidence="2" type="ORF">Prubr_59970</name>
</gene>
<feature type="transmembrane region" description="Helical" evidence="1">
    <location>
        <begin position="215"/>
        <end position="233"/>
    </location>
</feature>